<dbReference type="InterPro" id="IPR001138">
    <property type="entry name" value="Zn2Cys6_DnaBD"/>
</dbReference>
<keyword evidence="2" id="KW-0238">DNA-binding</keyword>
<dbReference type="Gene3D" id="4.10.240.10">
    <property type="entry name" value="Zn(2)-C6 fungal-type DNA-binding domain"/>
    <property type="match status" value="1"/>
</dbReference>
<dbReference type="CDD" id="cd00067">
    <property type="entry name" value="GAL4"/>
    <property type="match status" value="1"/>
</dbReference>
<evidence type="ECO:0000256" key="3">
    <source>
        <dbReference type="ARBA" id="ARBA00023163"/>
    </source>
</evidence>
<evidence type="ECO:0000256" key="5">
    <source>
        <dbReference type="SAM" id="MobiDB-lite"/>
    </source>
</evidence>
<dbReference type="GO" id="GO:0005634">
    <property type="term" value="C:nucleus"/>
    <property type="evidence" value="ECO:0007669"/>
    <property type="project" value="TreeGrafter"/>
</dbReference>
<name>A0A5N7AQ79_9EURO</name>
<accession>A0A5N7AQ79</accession>
<protein>
    <recommendedName>
        <fullName evidence="6">Zn(2)-C6 fungal-type domain-containing protein</fullName>
    </recommendedName>
</protein>
<evidence type="ECO:0000256" key="1">
    <source>
        <dbReference type="ARBA" id="ARBA00023015"/>
    </source>
</evidence>
<feature type="compositionally biased region" description="Polar residues" evidence="5">
    <location>
        <begin position="137"/>
        <end position="151"/>
    </location>
</feature>
<keyword evidence="3" id="KW-0804">Transcription</keyword>
<evidence type="ECO:0000313" key="7">
    <source>
        <dbReference type="EMBL" id="KAE8372002.1"/>
    </source>
</evidence>
<gene>
    <name evidence="7" type="ORF">BDV26DRAFT_298280</name>
</gene>
<sequence length="746" mass="82648">MSGNSTRENRRIQRCDSTKRRAPYVLRACAVCRRRKGKCNGCQPCDYCISRSHLCRYDSVNANKAVEERVNTAGLLNIGPALNTQDYSGGTQDTATQPFTRSSLNEMITNLRTQLDMVTSLAQAYCPSDEALTTSIVTQPSPGLPTVQSTNERQDDNGHVIDPIEEGFCGPTSPECNTNIVQTIMRQRGDLPPHPSLMPNPNLGTAHGRVADAPRSNREPLATHQLLSMCRTHREQLLQFQRHLTIQQTRELLLTYQEAVGDLHPIVQLANLESTIRFSYIHGLGGSSSHPGEGDPEYDNVDLLILNLTLAIAVRAEQKPAYLELESTLHRSLEGPAQATLCSMLVNLKQATVVMLLSIHYFYQDQPHVALRMCGVAGRMLIELGYHNGDIFSGSIRSNHQRGEACALISSIVVFDRQWSATTGLPSNFASCSLRSVPVALIPSPYARAMYALVSINDKFDEHLSLAAMSEGNYDDDAIELLAFQVMQWKKKSIGEQGLSKMQSWRAGSAMAPPPVWVILLTLHAESILCLLLQPYFFPKTNVMKCRQNVQPAIALLSNCMETLSKLDSTTALYRKELPYVQDVLASSCTLLFLMTGYIEDHRSLLESYLPPSYKAQIVHNLAQALILAQKYAERSKKALSLSKQILDVQHSIDEFRFRSTRHGVERDERFPSKDATSVQQPMTLSENFISESNAEGSSRVGSDNVHSSGNLYSAGSIFATALAMDIGEAADWSVWPANNSNLVFH</sequence>
<organism evidence="7 8">
    <name type="scientific">Aspergillus bertholletiae</name>
    <dbReference type="NCBI Taxonomy" id="1226010"/>
    <lineage>
        <taxon>Eukaryota</taxon>
        <taxon>Fungi</taxon>
        <taxon>Dikarya</taxon>
        <taxon>Ascomycota</taxon>
        <taxon>Pezizomycotina</taxon>
        <taxon>Eurotiomycetes</taxon>
        <taxon>Eurotiomycetidae</taxon>
        <taxon>Eurotiales</taxon>
        <taxon>Aspergillaceae</taxon>
        <taxon>Aspergillus</taxon>
        <taxon>Aspergillus subgen. Circumdati</taxon>
    </lineage>
</organism>
<keyword evidence="8" id="KW-1185">Reference proteome</keyword>
<feature type="domain" description="Zn(2)-C6 fungal-type" evidence="6">
    <location>
        <begin position="28"/>
        <end position="57"/>
    </location>
</feature>
<dbReference type="CDD" id="cd12148">
    <property type="entry name" value="fungal_TF_MHR"/>
    <property type="match status" value="1"/>
</dbReference>
<dbReference type="SUPFAM" id="SSF57701">
    <property type="entry name" value="Zn2/Cys6 DNA-binding domain"/>
    <property type="match status" value="1"/>
</dbReference>
<dbReference type="PANTHER" id="PTHR47424">
    <property type="entry name" value="REGULATORY PROTEIN GAL4"/>
    <property type="match status" value="1"/>
</dbReference>
<dbReference type="InterPro" id="IPR051127">
    <property type="entry name" value="Fungal_SecMet_Regulators"/>
</dbReference>
<feature type="region of interest" description="Disordered" evidence="5">
    <location>
        <begin position="137"/>
        <end position="156"/>
    </location>
</feature>
<dbReference type="Pfam" id="PF00172">
    <property type="entry name" value="Zn_clus"/>
    <property type="match status" value="1"/>
</dbReference>
<evidence type="ECO:0000313" key="8">
    <source>
        <dbReference type="Proteomes" id="UP000326198"/>
    </source>
</evidence>
<proteinExistence type="predicted"/>
<dbReference type="EMBL" id="ML736382">
    <property type="protein sequence ID" value="KAE8372002.1"/>
    <property type="molecule type" value="Genomic_DNA"/>
</dbReference>
<dbReference type="GO" id="GO:0000978">
    <property type="term" value="F:RNA polymerase II cis-regulatory region sequence-specific DNA binding"/>
    <property type="evidence" value="ECO:0007669"/>
    <property type="project" value="TreeGrafter"/>
</dbReference>
<dbReference type="GO" id="GO:0000435">
    <property type="term" value="P:positive regulation of transcription from RNA polymerase II promoter by galactose"/>
    <property type="evidence" value="ECO:0007669"/>
    <property type="project" value="TreeGrafter"/>
</dbReference>
<dbReference type="PANTHER" id="PTHR47424:SF5">
    <property type="entry name" value="ZN(II)2CYS6 TRANSCRIPTION FACTOR (EUROFUNG)"/>
    <property type="match status" value="1"/>
</dbReference>
<reference evidence="7 8" key="1">
    <citation type="submission" date="2019-04" db="EMBL/GenBank/DDBJ databases">
        <title>Friends and foes A comparative genomics studyof 23 Aspergillus species from section Flavi.</title>
        <authorList>
            <consortium name="DOE Joint Genome Institute"/>
            <person name="Kjaerbolling I."/>
            <person name="Vesth T."/>
            <person name="Frisvad J.C."/>
            <person name="Nybo J.L."/>
            <person name="Theobald S."/>
            <person name="Kildgaard S."/>
            <person name="Isbrandt T."/>
            <person name="Kuo A."/>
            <person name="Sato A."/>
            <person name="Lyhne E.K."/>
            <person name="Kogle M.E."/>
            <person name="Wiebenga A."/>
            <person name="Kun R.S."/>
            <person name="Lubbers R.J."/>
            <person name="Makela M.R."/>
            <person name="Barry K."/>
            <person name="Chovatia M."/>
            <person name="Clum A."/>
            <person name="Daum C."/>
            <person name="Haridas S."/>
            <person name="He G."/>
            <person name="LaButti K."/>
            <person name="Lipzen A."/>
            <person name="Mondo S."/>
            <person name="Riley R."/>
            <person name="Salamov A."/>
            <person name="Simmons B.A."/>
            <person name="Magnuson J.K."/>
            <person name="Henrissat B."/>
            <person name="Mortensen U.H."/>
            <person name="Larsen T.O."/>
            <person name="Devries R.P."/>
            <person name="Grigoriev I.V."/>
            <person name="Machida M."/>
            <person name="Baker S.E."/>
            <person name="Andersen M.R."/>
        </authorList>
    </citation>
    <scope>NUCLEOTIDE SEQUENCE [LARGE SCALE GENOMIC DNA]</scope>
    <source>
        <strain evidence="7 8">IBT 29228</strain>
    </source>
</reference>
<keyword evidence="1" id="KW-0805">Transcription regulation</keyword>
<dbReference type="AlphaFoldDB" id="A0A5N7AQ79"/>
<evidence type="ECO:0000256" key="2">
    <source>
        <dbReference type="ARBA" id="ARBA00023125"/>
    </source>
</evidence>
<dbReference type="OrthoDB" id="2123952at2759"/>
<dbReference type="PROSITE" id="PS50048">
    <property type="entry name" value="ZN2_CY6_FUNGAL_2"/>
    <property type="match status" value="1"/>
</dbReference>
<dbReference type="PROSITE" id="PS00463">
    <property type="entry name" value="ZN2_CY6_FUNGAL_1"/>
    <property type="match status" value="1"/>
</dbReference>
<dbReference type="GO" id="GO:0000981">
    <property type="term" value="F:DNA-binding transcription factor activity, RNA polymerase II-specific"/>
    <property type="evidence" value="ECO:0007669"/>
    <property type="project" value="InterPro"/>
</dbReference>
<dbReference type="InterPro" id="IPR036864">
    <property type="entry name" value="Zn2-C6_fun-type_DNA-bd_sf"/>
</dbReference>
<evidence type="ECO:0000259" key="6">
    <source>
        <dbReference type="PROSITE" id="PS50048"/>
    </source>
</evidence>
<dbReference type="GO" id="GO:0008270">
    <property type="term" value="F:zinc ion binding"/>
    <property type="evidence" value="ECO:0007669"/>
    <property type="project" value="InterPro"/>
</dbReference>
<evidence type="ECO:0000256" key="4">
    <source>
        <dbReference type="ARBA" id="ARBA00023242"/>
    </source>
</evidence>
<dbReference type="Proteomes" id="UP000326198">
    <property type="component" value="Unassembled WGS sequence"/>
</dbReference>
<keyword evidence="4" id="KW-0539">Nucleus</keyword>